<comment type="caution">
    <text evidence="1">The sequence shown here is derived from an EMBL/GenBank/DDBJ whole genome shotgun (WGS) entry which is preliminary data.</text>
</comment>
<accession>G9QQM0</accession>
<dbReference type="PATRIC" id="fig|665952.3.peg.3528"/>
<protein>
    <recommendedName>
        <fullName evidence="3">YtzH-like protein</fullName>
    </recommendedName>
</protein>
<dbReference type="EMBL" id="ACWF01000167">
    <property type="protein sequence ID" value="EHL72696.1"/>
    <property type="molecule type" value="Genomic_DNA"/>
</dbReference>
<evidence type="ECO:0008006" key="3">
    <source>
        <dbReference type="Google" id="ProtNLM"/>
    </source>
</evidence>
<dbReference type="GeneID" id="87582569"/>
<dbReference type="InterPro" id="IPR025547">
    <property type="entry name" value="YtzH"/>
</dbReference>
<evidence type="ECO:0000313" key="1">
    <source>
        <dbReference type="EMBL" id="EHL72696.1"/>
    </source>
</evidence>
<dbReference type="HOGENOM" id="CLU_184238_0_0_9"/>
<dbReference type="Pfam" id="PF14165">
    <property type="entry name" value="YtzH"/>
    <property type="match status" value="1"/>
</dbReference>
<keyword evidence="2" id="KW-1185">Reference proteome</keyword>
<proteinExistence type="predicted"/>
<name>G9QQM0_9BACI</name>
<dbReference type="RefSeq" id="WP_003355696.1">
    <property type="nucleotide sequence ID" value="NZ_JH414764.1"/>
</dbReference>
<dbReference type="AlphaFoldDB" id="G9QQM0"/>
<organism evidence="1 2">
    <name type="scientific">Bacillus smithii 7_3_47FAA</name>
    <dbReference type="NCBI Taxonomy" id="665952"/>
    <lineage>
        <taxon>Bacteria</taxon>
        <taxon>Bacillati</taxon>
        <taxon>Bacillota</taxon>
        <taxon>Bacilli</taxon>
        <taxon>Bacillales</taxon>
        <taxon>Bacillaceae</taxon>
        <taxon>Bacillus</taxon>
    </lineage>
</organism>
<evidence type="ECO:0000313" key="2">
    <source>
        <dbReference type="Proteomes" id="UP000011747"/>
    </source>
</evidence>
<sequence length="92" mass="10584">MPLTWKDQAQLLRDILSDHQLDCCGTVSECEQLERLAKSLMANANVDQGVKSTLQEIYQYSQDGQYTQHLDEHIQAHQNHLSQWVSDIDQLS</sequence>
<gene>
    <name evidence="1" type="ORF">HMPREF1015_00587</name>
</gene>
<dbReference type="Proteomes" id="UP000011747">
    <property type="component" value="Unassembled WGS sequence"/>
</dbReference>
<reference evidence="1 2" key="1">
    <citation type="submission" date="2011-09" db="EMBL/GenBank/DDBJ databases">
        <title>The Genome Sequence of Bacillus smithii 7_3_47FAA.</title>
        <authorList>
            <consortium name="The Broad Institute Genome Sequencing Platform"/>
            <person name="Earl A."/>
            <person name="Ward D."/>
            <person name="Feldgarden M."/>
            <person name="Gevers D."/>
            <person name="Daigneault M."/>
            <person name="Strauss J."/>
            <person name="Allen-Vercoe E."/>
            <person name="Young S.K."/>
            <person name="Zeng Q."/>
            <person name="Gargeya S."/>
            <person name="Fitzgerald M."/>
            <person name="Haas B."/>
            <person name="Abouelleil A."/>
            <person name="Alvarado L."/>
            <person name="Arachchi H.M."/>
            <person name="Berlin A."/>
            <person name="Brown A."/>
            <person name="Chapman S.B."/>
            <person name="Chen Z."/>
            <person name="Dunbar C."/>
            <person name="Freedman E."/>
            <person name="Gearin G."/>
            <person name="Goldberg J."/>
            <person name="Griggs A."/>
            <person name="Gujja S."/>
            <person name="Heiman D."/>
            <person name="Howarth C."/>
            <person name="Larson L."/>
            <person name="Lui A."/>
            <person name="MacDonald P.J.P."/>
            <person name="Montmayeur A."/>
            <person name="Murphy C."/>
            <person name="Neiman D."/>
            <person name="Pearson M."/>
            <person name="Priest M."/>
            <person name="Roberts A."/>
            <person name="Saif S."/>
            <person name="Shea T."/>
            <person name="Shenoy N."/>
            <person name="Sisk P."/>
            <person name="Stolte C."/>
            <person name="Sykes S."/>
            <person name="Wortman J."/>
            <person name="Nusbaum C."/>
            <person name="Birren B."/>
        </authorList>
    </citation>
    <scope>NUCLEOTIDE SEQUENCE [LARGE SCALE GENOMIC DNA]</scope>
    <source>
        <strain evidence="1 2">7_3_47FAA</strain>
    </source>
</reference>